<keyword evidence="4 6" id="KW-0472">Membrane</keyword>
<feature type="transmembrane region" description="Helical" evidence="6">
    <location>
        <begin position="509"/>
        <end position="528"/>
    </location>
</feature>
<evidence type="ECO:0008006" key="9">
    <source>
        <dbReference type="Google" id="ProtNLM"/>
    </source>
</evidence>
<feature type="transmembrane region" description="Helical" evidence="6">
    <location>
        <begin position="540"/>
        <end position="562"/>
    </location>
</feature>
<dbReference type="PANTHER" id="PTHR23502">
    <property type="entry name" value="MAJOR FACILITATOR SUPERFAMILY"/>
    <property type="match status" value="1"/>
</dbReference>
<evidence type="ECO:0000256" key="6">
    <source>
        <dbReference type="SAM" id="Phobius"/>
    </source>
</evidence>
<feature type="compositionally biased region" description="Basic and acidic residues" evidence="5">
    <location>
        <begin position="1"/>
        <end position="23"/>
    </location>
</feature>
<reference evidence="7 8" key="1">
    <citation type="submission" date="2019-06" db="EMBL/GenBank/DDBJ databases">
        <authorList>
            <person name="Broberg M."/>
        </authorList>
    </citation>
    <scope>NUCLEOTIDE SEQUENCE [LARGE SCALE GENOMIC DNA]</scope>
</reference>
<keyword evidence="8" id="KW-1185">Reference proteome</keyword>
<dbReference type="InterPro" id="IPR011701">
    <property type="entry name" value="MFS"/>
</dbReference>
<feature type="transmembrane region" description="Helical" evidence="6">
    <location>
        <begin position="74"/>
        <end position="94"/>
    </location>
</feature>
<comment type="subcellular location">
    <subcellularLocation>
        <location evidence="1">Membrane</location>
        <topology evidence="1">Multi-pass membrane protein</topology>
    </subcellularLocation>
</comment>
<organism evidence="7 8">
    <name type="scientific">Bionectria ochroleuca</name>
    <name type="common">Gliocladium roseum</name>
    <dbReference type="NCBI Taxonomy" id="29856"/>
    <lineage>
        <taxon>Eukaryota</taxon>
        <taxon>Fungi</taxon>
        <taxon>Dikarya</taxon>
        <taxon>Ascomycota</taxon>
        <taxon>Pezizomycotina</taxon>
        <taxon>Sordariomycetes</taxon>
        <taxon>Hypocreomycetidae</taxon>
        <taxon>Hypocreales</taxon>
        <taxon>Bionectriaceae</taxon>
        <taxon>Clonostachys</taxon>
    </lineage>
</organism>
<comment type="caution">
    <text evidence="7">The sequence shown here is derived from an EMBL/GenBank/DDBJ whole genome shotgun (WGS) entry which is preliminary data.</text>
</comment>
<feature type="transmembrane region" description="Helical" evidence="6">
    <location>
        <begin position="368"/>
        <end position="389"/>
    </location>
</feature>
<dbReference type="PANTHER" id="PTHR23502:SF2">
    <property type="entry name" value="TRANSPORTER, PUTATIVE (AFU_ORTHOLOGUE AFUA_2G08910)-RELATED"/>
    <property type="match status" value="1"/>
</dbReference>
<evidence type="ECO:0000256" key="5">
    <source>
        <dbReference type="SAM" id="MobiDB-lite"/>
    </source>
</evidence>
<dbReference type="SUPFAM" id="SSF103473">
    <property type="entry name" value="MFS general substrate transporter"/>
    <property type="match status" value="2"/>
</dbReference>
<evidence type="ECO:0000256" key="4">
    <source>
        <dbReference type="ARBA" id="ARBA00023136"/>
    </source>
</evidence>
<evidence type="ECO:0000256" key="1">
    <source>
        <dbReference type="ARBA" id="ARBA00004141"/>
    </source>
</evidence>
<feature type="transmembrane region" description="Helical" evidence="6">
    <location>
        <begin position="401"/>
        <end position="422"/>
    </location>
</feature>
<protein>
    <recommendedName>
        <fullName evidence="9">Major facilitator superfamily (MFS) profile domain-containing protein</fullName>
    </recommendedName>
</protein>
<dbReference type="InterPro" id="IPR036259">
    <property type="entry name" value="MFS_trans_sf"/>
</dbReference>
<evidence type="ECO:0000256" key="2">
    <source>
        <dbReference type="ARBA" id="ARBA00022692"/>
    </source>
</evidence>
<dbReference type="Pfam" id="PF07690">
    <property type="entry name" value="MFS_1"/>
    <property type="match status" value="2"/>
</dbReference>
<keyword evidence="2 6" id="KW-0812">Transmembrane</keyword>
<dbReference type="Proteomes" id="UP000766486">
    <property type="component" value="Unassembled WGS sequence"/>
</dbReference>
<evidence type="ECO:0000313" key="8">
    <source>
        <dbReference type="Proteomes" id="UP000766486"/>
    </source>
</evidence>
<dbReference type="Gene3D" id="1.20.1250.20">
    <property type="entry name" value="MFS general substrate transporter like domains"/>
    <property type="match status" value="1"/>
</dbReference>
<feature type="transmembrane region" description="Helical" evidence="6">
    <location>
        <begin position="443"/>
        <end position="463"/>
    </location>
</feature>
<dbReference type="EMBL" id="CABFNS010000923">
    <property type="protein sequence ID" value="VUC35942.1"/>
    <property type="molecule type" value="Genomic_DNA"/>
</dbReference>
<feature type="transmembrane region" description="Helical" evidence="6">
    <location>
        <begin position="154"/>
        <end position="175"/>
    </location>
</feature>
<gene>
    <name evidence="7" type="ORF">CLO192961_LOCUS429831</name>
</gene>
<sequence>MEKGEDTRISAEHLESQDAHSNESRQPAATSLIAQMTEEHKNYVLKRHKTLDLDPMPSADPNEPYNWPRWKSRINLFLIAFHALMIGFVAGSPIPAFSAFANDFDVSIDAAAYIVSIQARLSTPPRDFDPQVAVLGVAPLFWRPLSERFGRRPMWLISTLLCMVCSIGCACCTTYGQMLAVRAFQAFFNAPAGAVGPAVVVELFFANERGQKLPGCDDCCLTSIGNLDVSWLRISLKNHALLTQMDRMTVSWSLWGMPHISHHLHTILMLGRNPLGPLLMGFVAVRVGWRWIFWIMAMLNGAQFIGYLLFSPETRYVRHIDKSVSATRPAGVRKYLTFGKIPGSQPLRLRDFWLPFTSLAKTSVNTTALAHMVIFCFCSVLVCIEIPALLGAKFNLNFEAIGLNFIPLMIGNVIGEIASGPLSDWWQNRAVQNGIQPLPERRLWLFYPALGFCFAGITVFLVTLDQATEGKWNIRPDIGLALAGLGNQMSTTILFTYAVDKNPTHSGEVGVILVLVRQIWSFIGPFWFPVMFRSIGLRGSAALCCGLMAVFSGFVVAGQHILGRRHAKQRF</sequence>
<evidence type="ECO:0000313" key="7">
    <source>
        <dbReference type="EMBL" id="VUC35942.1"/>
    </source>
</evidence>
<feature type="transmembrane region" description="Helical" evidence="6">
    <location>
        <begin position="291"/>
        <end position="310"/>
    </location>
</feature>
<accession>A0ABY6V148</accession>
<proteinExistence type="predicted"/>
<keyword evidence="3 6" id="KW-1133">Transmembrane helix</keyword>
<name>A0ABY6V148_BIOOC</name>
<evidence type="ECO:0000256" key="3">
    <source>
        <dbReference type="ARBA" id="ARBA00022989"/>
    </source>
</evidence>
<feature type="region of interest" description="Disordered" evidence="5">
    <location>
        <begin position="1"/>
        <end position="28"/>
    </location>
</feature>
<feature type="transmembrane region" description="Helical" evidence="6">
    <location>
        <begin position="478"/>
        <end position="497"/>
    </location>
</feature>